<dbReference type="GO" id="GO:0004674">
    <property type="term" value="F:protein serine/threonine kinase activity"/>
    <property type="evidence" value="ECO:0007669"/>
    <property type="project" value="UniProtKB-EC"/>
</dbReference>
<dbReference type="EMBL" id="UINC01070607">
    <property type="protein sequence ID" value="SVC04886.1"/>
    <property type="molecule type" value="Genomic_DNA"/>
</dbReference>
<feature type="non-terminal residue" evidence="7">
    <location>
        <position position="353"/>
    </location>
</feature>
<dbReference type="InterPro" id="IPR011009">
    <property type="entry name" value="Kinase-like_dom_sf"/>
</dbReference>
<accession>A0A382IYZ1</accession>
<feature type="domain" description="Protein kinase" evidence="6">
    <location>
        <begin position="1"/>
        <end position="203"/>
    </location>
</feature>
<organism evidence="7">
    <name type="scientific">marine metagenome</name>
    <dbReference type="NCBI Taxonomy" id="408172"/>
    <lineage>
        <taxon>unclassified sequences</taxon>
        <taxon>metagenomes</taxon>
        <taxon>ecological metagenomes</taxon>
    </lineage>
</organism>
<protein>
    <recommendedName>
        <fullName evidence="1">non-specific serine/threonine protein kinase</fullName>
        <ecNumber evidence="1">2.7.11.1</ecNumber>
    </recommendedName>
</protein>
<dbReference type="SMART" id="SM00220">
    <property type="entry name" value="S_TKc"/>
    <property type="match status" value="1"/>
</dbReference>
<dbReference type="InterPro" id="IPR011042">
    <property type="entry name" value="6-blade_b-propeller_TolB-like"/>
</dbReference>
<gene>
    <name evidence="7" type="ORF">METZ01_LOCUS257740</name>
</gene>
<evidence type="ECO:0000259" key="6">
    <source>
        <dbReference type="PROSITE" id="PS50011"/>
    </source>
</evidence>
<dbReference type="AlphaFoldDB" id="A0A382IYZ1"/>
<keyword evidence="5" id="KW-0067">ATP-binding</keyword>
<evidence type="ECO:0000256" key="5">
    <source>
        <dbReference type="ARBA" id="ARBA00022840"/>
    </source>
</evidence>
<keyword evidence="3" id="KW-0547">Nucleotide-binding</keyword>
<dbReference type="PANTHER" id="PTHR43671:SF13">
    <property type="entry name" value="SERINE_THREONINE-PROTEIN KINASE NEK2"/>
    <property type="match status" value="1"/>
</dbReference>
<dbReference type="Gene3D" id="2.120.10.30">
    <property type="entry name" value="TolB, C-terminal domain"/>
    <property type="match status" value="1"/>
</dbReference>
<evidence type="ECO:0000256" key="1">
    <source>
        <dbReference type="ARBA" id="ARBA00012513"/>
    </source>
</evidence>
<dbReference type="GO" id="GO:0005524">
    <property type="term" value="F:ATP binding"/>
    <property type="evidence" value="ECO:0007669"/>
    <property type="project" value="UniProtKB-KW"/>
</dbReference>
<evidence type="ECO:0000313" key="7">
    <source>
        <dbReference type="EMBL" id="SVC04886.1"/>
    </source>
</evidence>
<dbReference type="Pfam" id="PF00069">
    <property type="entry name" value="Pkinase"/>
    <property type="match status" value="1"/>
</dbReference>
<feature type="non-terminal residue" evidence="7">
    <location>
        <position position="1"/>
    </location>
</feature>
<dbReference type="Gene3D" id="1.10.510.10">
    <property type="entry name" value="Transferase(Phosphotransferase) domain 1"/>
    <property type="match status" value="1"/>
</dbReference>
<evidence type="ECO:0000256" key="3">
    <source>
        <dbReference type="ARBA" id="ARBA00022741"/>
    </source>
</evidence>
<evidence type="ECO:0000256" key="4">
    <source>
        <dbReference type="ARBA" id="ARBA00022777"/>
    </source>
</evidence>
<dbReference type="EC" id="2.7.11.1" evidence="1"/>
<dbReference type="PROSITE" id="PS50011">
    <property type="entry name" value="PROTEIN_KINASE_DOM"/>
    <property type="match status" value="1"/>
</dbReference>
<reference evidence="7" key="1">
    <citation type="submission" date="2018-05" db="EMBL/GenBank/DDBJ databases">
        <authorList>
            <person name="Lanie J.A."/>
            <person name="Ng W.-L."/>
            <person name="Kazmierczak K.M."/>
            <person name="Andrzejewski T.M."/>
            <person name="Davidsen T.M."/>
            <person name="Wayne K.J."/>
            <person name="Tettelin H."/>
            <person name="Glass J.I."/>
            <person name="Rusch D."/>
            <person name="Podicherti R."/>
            <person name="Tsui H.-C.T."/>
            <person name="Winkler M.E."/>
        </authorList>
    </citation>
    <scope>NUCLEOTIDE SEQUENCE</scope>
</reference>
<dbReference type="PANTHER" id="PTHR43671">
    <property type="entry name" value="SERINE/THREONINE-PROTEIN KINASE NEK"/>
    <property type="match status" value="1"/>
</dbReference>
<evidence type="ECO:0000256" key="2">
    <source>
        <dbReference type="ARBA" id="ARBA00022679"/>
    </source>
</evidence>
<dbReference type="SUPFAM" id="SSF56112">
    <property type="entry name" value="Protein kinase-like (PK-like)"/>
    <property type="match status" value="1"/>
</dbReference>
<name>A0A382IYZ1_9ZZZZ</name>
<dbReference type="SUPFAM" id="SSF69304">
    <property type="entry name" value="Tricorn protease N-terminal domain"/>
    <property type="match status" value="1"/>
</dbReference>
<sequence length="353" mass="36587">EGPTLADRIAAGPIPIDEALSIAAQIAEALEVAHEKGIIHRDLKPANVKVKEDGTVKVLDFGLAKAIISDAAEMSGSNAPTMMSGSNAQGVSSGAGATRMGMVIGTASYMSPEQARGKPVDQRSDVWAFGAVLYEMLTGGKAFPGDDVSDTLATVLKSEPDLQLIPSSTPPRVANVIRRCLEKDRKHRLQAIGDVRLALGGAFETAPSTASTPMVVPPLRIWQRPIPVALAMLAVGVTAVFLTVLSSQPTSEDRADVMRFSLSAPDFAPVIARQPDLAISPDGTRIIHTGSMGLYVRAVDQLEALPLTGTVGGAGAFISPDGEWVGFVNASGGNPLQKVSIAGGAPVTIGTLP</sequence>
<keyword evidence="4" id="KW-0418">Kinase</keyword>
<dbReference type="InterPro" id="IPR000719">
    <property type="entry name" value="Prot_kinase_dom"/>
</dbReference>
<dbReference type="CDD" id="cd14014">
    <property type="entry name" value="STKc_PknB_like"/>
    <property type="match status" value="1"/>
</dbReference>
<dbReference type="InterPro" id="IPR050660">
    <property type="entry name" value="NEK_Ser/Thr_kinase"/>
</dbReference>
<proteinExistence type="predicted"/>
<keyword evidence="2" id="KW-0808">Transferase</keyword>